<dbReference type="GO" id="GO:0016987">
    <property type="term" value="F:sigma factor activity"/>
    <property type="evidence" value="ECO:0007669"/>
    <property type="project" value="UniProtKB-KW"/>
</dbReference>
<dbReference type="Proteomes" id="UP000502035">
    <property type="component" value="Chromosome"/>
</dbReference>
<feature type="domain" description="RNA polymerase sigma-70 region 2" evidence="6">
    <location>
        <begin position="3"/>
        <end position="55"/>
    </location>
</feature>
<dbReference type="EMBL" id="CP049866">
    <property type="protein sequence ID" value="QIK77505.1"/>
    <property type="molecule type" value="Genomic_DNA"/>
</dbReference>
<comment type="similarity">
    <text evidence="1">Belongs to the sigma-70 factor family. ECF subfamily.</text>
</comment>
<keyword evidence="2" id="KW-0805">Transcription regulation</keyword>
<evidence type="ECO:0000259" key="7">
    <source>
        <dbReference type="Pfam" id="PF08281"/>
    </source>
</evidence>
<proteinExistence type="inferred from homology"/>
<dbReference type="InterPro" id="IPR013324">
    <property type="entry name" value="RNA_pol_sigma_r3/r4-like"/>
</dbReference>
<dbReference type="GO" id="GO:0003677">
    <property type="term" value="F:DNA binding"/>
    <property type="evidence" value="ECO:0007669"/>
    <property type="project" value="UniProtKB-KW"/>
</dbReference>
<dbReference type="InterPro" id="IPR036388">
    <property type="entry name" value="WH-like_DNA-bd_sf"/>
</dbReference>
<dbReference type="Gene3D" id="1.10.10.10">
    <property type="entry name" value="Winged helix-like DNA-binding domain superfamily/Winged helix DNA-binding domain"/>
    <property type="match status" value="1"/>
</dbReference>
<dbReference type="PANTHER" id="PTHR43133:SF50">
    <property type="entry name" value="ECF RNA POLYMERASE SIGMA FACTOR SIGM"/>
    <property type="match status" value="1"/>
</dbReference>
<evidence type="ECO:0000259" key="6">
    <source>
        <dbReference type="Pfam" id="PF04542"/>
    </source>
</evidence>
<evidence type="ECO:0000256" key="4">
    <source>
        <dbReference type="ARBA" id="ARBA00023125"/>
    </source>
</evidence>
<dbReference type="CDD" id="cd06171">
    <property type="entry name" value="Sigma70_r4"/>
    <property type="match status" value="1"/>
</dbReference>
<protein>
    <submittedName>
        <fullName evidence="8">Sigma-70 family RNA polymerase sigma factor</fullName>
    </submittedName>
</protein>
<dbReference type="SUPFAM" id="SSF88946">
    <property type="entry name" value="Sigma2 domain of RNA polymerase sigma factors"/>
    <property type="match status" value="1"/>
</dbReference>
<dbReference type="KEGG" id="npi:G7071_17600"/>
<evidence type="ECO:0000256" key="1">
    <source>
        <dbReference type="ARBA" id="ARBA00010641"/>
    </source>
</evidence>
<evidence type="ECO:0000256" key="3">
    <source>
        <dbReference type="ARBA" id="ARBA00023082"/>
    </source>
</evidence>
<dbReference type="NCBIfam" id="TIGR02937">
    <property type="entry name" value="sigma70-ECF"/>
    <property type="match status" value="1"/>
</dbReference>
<dbReference type="SUPFAM" id="SSF88659">
    <property type="entry name" value="Sigma3 and sigma4 domains of RNA polymerase sigma factors"/>
    <property type="match status" value="1"/>
</dbReference>
<organism evidence="8 9">
    <name type="scientific">Nocardioides piscis</name>
    <dbReference type="NCBI Taxonomy" id="2714938"/>
    <lineage>
        <taxon>Bacteria</taxon>
        <taxon>Bacillati</taxon>
        <taxon>Actinomycetota</taxon>
        <taxon>Actinomycetes</taxon>
        <taxon>Propionibacteriales</taxon>
        <taxon>Nocardioidaceae</taxon>
        <taxon>Nocardioides</taxon>
    </lineage>
</organism>
<dbReference type="Pfam" id="PF04542">
    <property type="entry name" value="Sigma70_r2"/>
    <property type="match status" value="1"/>
</dbReference>
<keyword evidence="3" id="KW-0731">Sigma factor</keyword>
<dbReference type="GO" id="GO:0006352">
    <property type="term" value="P:DNA-templated transcription initiation"/>
    <property type="evidence" value="ECO:0007669"/>
    <property type="project" value="InterPro"/>
</dbReference>
<dbReference type="InterPro" id="IPR007627">
    <property type="entry name" value="RNA_pol_sigma70_r2"/>
</dbReference>
<keyword evidence="4" id="KW-0238">DNA-binding</keyword>
<evidence type="ECO:0000256" key="5">
    <source>
        <dbReference type="ARBA" id="ARBA00023163"/>
    </source>
</evidence>
<dbReference type="InterPro" id="IPR013249">
    <property type="entry name" value="RNA_pol_sigma70_r4_t2"/>
</dbReference>
<sequence length="151" mass="16688">MLALCGSQAEAEDAVQEAFVEALRHRDRLAHADRPEAWLRTVALNRLRNRWRHAKVARRLLAQVPGPRAALGMTPDHVALVAALQQLDHATREIVVLHHLADLQVQEIADQLGLPAGTVKSRPARGRAHLAGLLDDRADDKQCDREAEPHG</sequence>
<accession>A0A6G7YL88</accession>
<dbReference type="InterPro" id="IPR039425">
    <property type="entry name" value="RNA_pol_sigma-70-like"/>
</dbReference>
<evidence type="ECO:0000256" key="2">
    <source>
        <dbReference type="ARBA" id="ARBA00023015"/>
    </source>
</evidence>
<name>A0A6G7YL88_9ACTN</name>
<keyword evidence="5" id="KW-0804">Transcription</keyword>
<dbReference type="Pfam" id="PF08281">
    <property type="entry name" value="Sigma70_r4_2"/>
    <property type="match status" value="1"/>
</dbReference>
<dbReference type="InterPro" id="IPR014284">
    <property type="entry name" value="RNA_pol_sigma-70_dom"/>
</dbReference>
<keyword evidence="9" id="KW-1185">Reference proteome</keyword>
<dbReference type="AlphaFoldDB" id="A0A6G7YL88"/>
<gene>
    <name evidence="8" type="ORF">G7071_17600</name>
</gene>
<evidence type="ECO:0000313" key="9">
    <source>
        <dbReference type="Proteomes" id="UP000502035"/>
    </source>
</evidence>
<dbReference type="InterPro" id="IPR013325">
    <property type="entry name" value="RNA_pol_sigma_r2"/>
</dbReference>
<dbReference type="PANTHER" id="PTHR43133">
    <property type="entry name" value="RNA POLYMERASE ECF-TYPE SIGMA FACTO"/>
    <property type="match status" value="1"/>
</dbReference>
<reference evidence="8 9" key="1">
    <citation type="submission" date="2020-03" db="EMBL/GenBank/DDBJ databases">
        <title>Nocardioides sp. nov., isolated from fish.</title>
        <authorList>
            <person name="Hyun D.-W."/>
            <person name="Bae J.-W."/>
        </authorList>
    </citation>
    <scope>NUCLEOTIDE SEQUENCE [LARGE SCALE GENOMIC DNA]</scope>
    <source>
        <strain evidence="8 9">HDW12A</strain>
    </source>
</reference>
<dbReference type="Gene3D" id="1.10.1740.10">
    <property type="match status" value="1"/>
</dbReference>
<evidence type="ECO:0000313" key="8">
    <source>
        <dbReference type="EMBL" id="QIK77505.1"/>
    </source>
</evidence>
<feature type="domain" description="RNA polymerase sigma factor 70 region 4 type 2" evidence="7">
    <location>
        <begin position="78"/>
        <end position="130"/>
    </location>
</feature>